<evidence type="ECO:0000313" key="3">
    <source>
        <dbReference type="Proteomes" id="UP000694891"/>
    </source>
</evidence>
<gene>
    <name evidence="4" type="primary">LOC103367382</name>
</gene>
<reference evidence="4" key="1">
    <citation type="submission" date="2025-08" db="UniProtKB">
        <authorList>
            <consortium name="RefSeq"/>
        </authorList>
    </citation>
    <scope>IDENTIFICATION</scope>
</reference>
<evidence type="ECO:0000313" key="4">
    <source>
        <dbReference type="RefSeq" id="XP_008293608.1"/>
    </source>
</evidence>
<organism evidence="3 4">
    <name type="scientific">Stegastes partitus</name>
    <name type="common">bicolor damselfish</name>
    <dbReference type="NCBI Taxonomy" id="144197"/>
    <lineage>
        <taxon>Eukaryota</taxon>
        <taxon>Metazoa</taxon>
        <taxon>Chordata</taxon>
        <taxon>Craniata</taxon>
        <taxon>Vertebrata</taxon>
        <taxon>Euteleostomi</taxon>
        <taxon>Actinopterygii</taxon>
        <taxon>Neopterygii</taxon>
        <taxon>Teleostei</taxon>
        <taxon>Neoteleostei</taxon>
        <taxon>Acanthomorphata</taxon>
        <taxon>Ovalentaria</taxon>
        <taxon>Pomacentridae</taxon>
        <taxon>Stegastes</taxon>
    </lineage>
</organism>
<keyword evidence="3" id="KW-1185">Reference proteome</keyword>
<keyword evidence="2" id="KW-1133">Transmembrane helix</keyword>
<feature type="transmembrane region" description="Helical" evidence="2">
    <location>
        <begin position="101"/>
        <end position="121"/>
    </location>
</feature>
<dbReference type="Proteomes" id="UP000694891">
    <property type="component" value="Unplaced"/>
</dbReference>
<evidence type="ECO:0000256" key="2">
    <source>
        <dbReference type="SAM" id="Phobius"/>
    </source>
</evidence>
<feature type="coiled-coil region" evidence="1">
    <location>
        <begin position="280"/>
        <end position="311"/>
    </location>
</feature>
<keyword evidence="1" id="KW-0175">Coiled coil</keyword>
<sequence>MAFLFGLDPSTVLQNNLVRSLTSFLHLYDQHQVDLHRALERFSRAAAGENNRSEDAVAQVLFSLFGGAVGAVCGGITGGLWGAFGAVGAATIARFNRDVNAAGATVGFFGSILGGVLGGAFSGSIGSAVHIAAKVAGHRVPFVFGGVLWIGIGFATGSAIGSTFGGSVGAAGGAVGGAFGALHATMAAGYVVGSMIDWPSTGKDSTDQEVEKVNRMRKTGKDFRKRLEPLVTELKTIQQISNKMASSDAMKSVAGQTATTLAAVDAVEESLSDGQLLSCSDEAVRRCEKIRDELQKTRAEVQKLLVSLQQLQ</sequence>
<feature type="transmembrane region" description="Helical" evidence="2">
    <location>
        <begin position="142"/>
        <end position="164"/>
    </location>
</feature>
<keyword evidence="2" id="KW-0472">Membrane</keyword>
<accession>A0A9Y4NCV6</accession>
<feature type="transmembrane region" description="Helical" evidence="2">
    <location>
        <begin position="170"/>
        <end position="193"/>
    </location>
</feature>
<evidence type="ECO:0000256" key="1">
    <source>
        <dbReference type="SAM" id="Coils"/>
    </source>
</evidence>
<protein>
    <submittedName>
        <fullName evidence="4">Keratin, type I cytoskeletal 14-like</fullName>
    </submittedName>
</protein>
<proteinExistence type="predicted"/>
<dbReference type="RefSeq" id="XP_008293608.1">
    <property type="nucleotide sequence ID" value="XM_008295386.1"/>
</dbReference>
<name>A0A9Y4NCV6_9TELE</name>
<dbReference type="GeneID" id="103367382"/>
<keyword evidence="2" id="KW-0812">Transmembrane</keyword>
<feature type="transmembrane region" description="Helical" evidence="2">
    <location>
        <begin position="60"/>
        <end position="81"/>
    </location>
</feature>
<dbReference type="AlphaFoldDB" id="A0A9Y4NCV6"/>